<dbReference type="EMBL" id="WNWS01000133">
    <property type="protein sequence ID" value="KAE9978589.1"/>
    <property type="molecule type" value="Genomic_DNA"/>
</dbReference>
<comment type="cofactor">
    <cofactor evidence="1">
        <name>FAD</name>
        <dbReference type="ChEBI" id="CHEBI:57692"/>
    </cofactor>
</comment>
<evidence type="ECO:0000256" key="1">
    <source>
        <dbReference type="ARBA" id="ARBA00001974"/>
    </source>
</evidence>
<dbReference type="PRINTS" id="PR00420">
    <property type="entry name" value="RNGMNOXGNASE"/>
</dbReference>
<name>A0A8H3YX52_VENIN</name>
<feature type="domain" description="FAD-binding" evidence="5">
    <location>
        <begin position="8"/>
        <end position="298"/>
    </location>
</feature>
<evidence type="ECO:0000313" key="7">
    <source>
        <dbReference type="EMBL" id="KAE9978589.1"/>
    </source>
</evidence>
<dbReference type="Gene3D" id="3.30.9.10">
    <property type="entry name" value="D-Amino Acid Oxidase, subunit A, domain 2"/>
    <property type="match status" value="1"/>
</dbReference>
<proteinExistence type="predicted"/>
<evidence type="ECO:0000313" key="10">
    <source>
        <dbReference type="Proteomes" id="UP000447873"/>
    </source>
</evidence>
<dbReference type="GO" id="GO:0071949">
    <property type="term" value="F:FAD binding"/>
    <property type="evidence" value="ECO:0007669"/>
    <property type="project" value="InterPro"/>
</dbReference>
<dbReference type="InterPro" id="IPR050641">
    <property type="entry name" value="RIFMO-like"/>
</dbReference>
<protein>
    <recommendedName>
        <fullName evidence="5">FAD-binding domain-containing protein</fullName>
    </recommendedName>
</protein>
<dbReference type="PANTHER" id="PTHR43004:SF19">
    <property type="entry name" value="BINDING MONOOXYGENASE, PUTATIVE (JCVI)-RELATED"/>
    <property type="match status" value="1"/>
</dbReference>
<dbReference type="InterPro" id="IPR036188">
    <property type="entry name" value="FAD/NAD-bd_sf"/>
</dbReference>
<comment type="caution">
    <text evidence="6">The sequence shown here is derived from an EMBL/GenBank/DDBJ whole genome shotgun (WGS) entry which is preliminary data.</text>
</comment>
<gene>
    <name evidence="6" type="ORF">BLS_001531</name>
    <name evidence="8" type="ORF">EG327_005702</name>
    <name evidence="7" type="ORF">EG328_001410</name>
</gene>
<dbReference type="Proteomes" id="UP000490939">
    <property type="component" value="Unassembled WGS sequence"/>
</dbReference>
<evidence type="ECO:0000313" key="9">
    <source>
        <dbReference type="Proteomes" id="UP000433883"/>
    </source>
</evidence>
<evidence type="ECO:0000256" key="3">
    <source>
        <dbReference type="ARBA" id="ARBA00022827"/>
    </source>
</evidence>
<keyword evidence="4" id="KW-0560">Oxidoreductase</keyword>
<dbReference type="InterPro" id="IPR002938">
    <property type="entry name" value="FAD-bd"/>
</dbReference>
<dbReference type="Gene3D" id="3.50.50.60">
    <property type="entry name" value="FAD/NAD(P)-binding domain"/>
    <property type="match status" value="1"/>
</dbReference>
<evidence type="ECO:0000313" key="11">
    <source>
        <dbReference type="Proteomes" id="UP000490939"/>
    </source>
</evidence>
<dbReference type="AlphaFoldDB" id="A0A8H3YX52"/>
<sequence length="416" mass="45556">MENGKDKSPILIVGAGPVGLFLALLLARSQIRCRIIDANTSPDRDSTKSIAYQPSVLPILQKAGILDAIKNVGIMLKDIAFRRTTTGEIVVKVPTPPNAPGVLVLPQWKLMAVVETELNKLGVEVERGCKVVKIDDSKTDHVEIIAETSTGERKTFNGQYLVAADGGKSFVRKSLGIAFQGETLPSQLIATDVRYPFDKYGFSHTQFMMDPEHYGLISKMNNEGLWRVSFSVPNTISTKDEIDAALIAKYDAMFPGPRPLTFEVVNAAPYKSQQLCAETMKKGRVLLVGDAAHRKSPSPPYQPTNSNPTHAVTNPYGGLGLTTGLFDVTSLSQVLHNITFHNAPDSLLTSWSDARIEKYHSVTDPISRAAFYRVQDRDLDSICERDPMFKAIKAGKMMPPPGLATEVEGLEGFVRV</sequence>
<evidence type="ECO:0000313" key="6">
    <source>
        <dbReference type="EMBL" id="KAE9977275.1"/>
    </source>
</evidence>
<dbReference type="Proteomes" id="UP000447873">
    <property type="component" value="Unassembled WGS sequence"/>
</dbReference>
<keyword evidence="11" id="KW-1185">Reference proteome</keyword>
<dbReference type="EMBL" id="WNWQ01000135">
    <property type="protein sequence ID" value="KAE9977275.1"/>
    <property type="molecule type" value="Genomic_DNA"/>
</dbReference>
<dbReference type="Proteomes" id="UP000433883">
    <property type="component" value="Unassembled WGS sequence"/>
</dbReference>
<keyword evidence="3" id="KW-0274">FAD</keyword>
<dbReference type="PANTHER" id="PTHR43004">
    <property type="entry name" value="TRK SYSTEM POTASSIUM UPTAKE PROTEIN"/>
    <property type="match status" value="1"/>
</dbReference>
<evidence type="ECO:0000259" key="5">
    <source>
        <dbReference type="Pfam" id="PF01494"/>
    </source>
</evidence>
<keyword evidence="2" id="KW-0285">Flavoprotein</keyword>
<evidence type="ECO:0000256" key="2">
    <source>
        <dbReference type="ARBA" id="ARBA00022630"/>
    </source>
</evidence>
<dbReference type="EMBL" id="WNWR01000033">
    <property type="protein sequence ID" value="KAE9993291.1"/>
    <property type="molecule type" value="Genomic_DNA"/>
</dbReference>
<dbReference type="Pfam" id="PF01494">
    <property type="entry name" value="FAD_binding_3"/>
    <property type="match status" value="1"/>
</dbReference>
<evidence type="ECO:0000256" key="4">
    <source>
        <dbReference type="ARBA" id="ARBA00023002"/>
    </source>
</evidence>
<dbReference type="SUPFAM" id="SSF51905">
    <property type="entry name" value="FAD/NAD(P)-binding domain"/>
    <property type="match status" value="1"/>
</dbReference>
<organism evidence="6 9">
    <name type="scientific">Venturia inaequalis</name>
    <name type="common">Apple scab fungus</name>
    <dbReference type="NCBI Taxonomy" id="5025"/>
    <lineage>
        <taxon>Eukaryota</taxon>
        <taxon>Fungi</taxon>
        <taxon>Dikarya</taxon>
        <taxon>Ascomycota</taxon>
        <taxon>Pezizomycotina</taxon>
        <taxon>Dothideomycetes</taxon>
        <taxon>Pleosporomycetidae</taxon>
        <taxon>Venturiales</taxon>
        <taxon>Venturiaceae</taxon>
        <taxon>Venturia</taxon>
    </lineage>
</organism>
<dbReference type="GO" id="GO:0016709">
    <property type="term" value="F:oxidoreductase activity, acting on paired donors, with incorporation or reduction of molecular oxygen, NAD(P)H as one donor, and incorporation of one atom of oxygen"/>
    <property type="evidence" value="ECO:0007669"/>
    <property type="project" value="UniProtKB-ARBA"/>
</dbReference>
<reference evidence="6 9" key="1">
    <citation type="submission" date="2019-11" db="EMBL/GenBank/DDBJ databases">
        <title>Venturia inaequalis Genome Resource.</title>
        <authorList>
            <person name="Lichtner F.J."/>
        </authorList>
    </citation>
    <scope>NUCLEOTIDE SEQUENCE [LARGE SCALE GENOMIC DNA]</scope>
    <source>
        <strain evidence="7 10">120213</strain>
        <strain evidence="6">Bline_iso_100314</strain>
        <strain evidence="8 11">DMI_063113</strain>
    </source>
</reference>
<evidence type="ECO:0000313" key="8">
    <source>
        <dbReference type="EMBL" id="KAE9993291.1"/>
    </source>
</evidence>
<accession>A0A8H3YX52</accession>